<sequence>MFRRLDEVRKSLFENHPDYCRRNRRLNCRTDQKWMWQAKWSRLGKIKVKDQPNNDVNEDQFLVELVDIGDNYNWNDWSFGAAEDANLWCYYNVSSEPCKDKHPNQNFELKLMCIDFIYPARAHCETTNQYKNDHHNNGTHGNNAREDDY</sequence>
<name>A0A4U5MH52_STECR</name>
<accession>A0A4U5MH52</accession>
<reference evidence="2 3" key="2">
    <citation type="journal article" date="2019" name="G3 (Bethesda)">
        <title>Hybrid Assembly of the Genome of the Entomopathogenic Nematode Steinernema carpocapsae Identifies the X-Chromosome.</title>
        <authorList>
            <person name="Serra L."/>
            <person name="Macchietto M."/>
            <person name="Macias-Munoz A."/>
            <person name="McGill C.J."/>
            <person name="Rodriguez I.M."/>
            <person name="Rodriguez B."/>
            <person name="Murad R."/>
            <person name="Mortazavi A."/>
        </authorList>
    </citation>
    <scope>NUCLEOTIDE SEQUENCE [LARGE SCALE GENOMIC DNA]</scope>
    <source>
        <strain evidence="2 3">ALL</strain>
    </source>
</reference>
<protein>
    <submittedName>
        <fullName evidence="2">Uncharacterized protein</fullName>
    </submittedName>
</protein>
<gene>
    <name evidence="2" type="ORF">L596_024586</name>
</gene>
<dbReference type="EMBL" id="AZBU02000008">
    <property type="protein sequence ID" value="TKR68626.1"/>
    <property type="molecule type" value="Genomic_DNA"/>
</dbReference>
<proteinExistence type="predicted"/>
<evidence type="ECO:0000256" key="1">
    <source>
        <dbReference type="SAM" id="MobiDB-lite"/>
    </source>
</evidence>
<reference evidence="2 3" key="1">
    <citation type="journal article" date="2015" name="Genome Biol.">
        <title>Comparative genomics of Steinernema reveals deeply conserved gene regulatory networks.</title>
        <authorList>
            <person name="Dillman A.R."/>
            <person name="Macchietto M."/>
            <person name="Porter C.F."/>
            <person name="Rogers A."/>
            <person name="Williams B."/>
            <person name="Antoshechkin I."/>
            <person name="Lee M.M."/>
            <person name="Goodwin Z."/>
            <person name="Lu X."/>
            <person name="Lewis E.E."/>
            <person name="Goodrich-Blair H."/>
            <person name="Stock S.P."/>
            <person name="Adams B.J."/>
            <person name="Sternberg P.W."/>
            <person name="Mortazavi A."/>
        </authorList>
    </citation>
    <scope>NUCLEOTIDE SEQUENCE [LARGE SCALE GENOMIC DNA]</scope>
    <source>
        <strain evidence="2 3">ALL</strain>
    </source>
</reference>
<evidence type="ECO:0000313" key="2">
    <source>
        <dbReference type="EMBL" id="TKR68626.1"/>
    </source>
</evidence>
<organism evidence="2 3">
    <name type="scientific">Steinernema carpocapsae</name>
    <name type="common">Entomopathogenic nematode</name>
    <dbReference type="NCBI Taxonomy" id="34508"/>
    <lineage>
        <taxon>Eukaryota</taxon>
        <taxon>Metazoa</taxon>
        <taxon>Ecdysozoa</taxon>
        <taxon>Nematoda</taxon>
        <taxon>Chromadorea</taxon>
        <taxon>Rhabditida</taxon>
        <taxon>Tylenchina</taxon>
        <taxon>Panagrolaimomorpha</taxon>
        <taxon>Strongyloidoidea</taxon>
        <taxon>Steinernematidae</taxon>
        <taxon>Steinernema</taxon>
    </lineage>
</organism>
<dbReference type="Proteomes" id="UP000298663">
    <property type="component" value="Unassembled WGS sequence"/>
</dbReference>
<evidence type="ECO:0000313" key="3">
    <source>
        <dbReference type="Proteomes" id="UP000298663"/>
    </source>
</evidence>
<dbReference type="AlphaFoldDB" id="A0A4U5MH52"/>
<feature type="region of interest" description="Disordered" evidence="1">
    <location>
        <begin position="129"/>
        <end position="149"/>
    </location>
</feature>
<comment type="caution">
    <text evidence="2">The sequence shown here is derived from an EMBL/GenBank/DDBJ whole genome shotgun (WGS) entry which is preliminary data.</text>
</comment>
<keyword evidence="3" id="KW-1185">Reference proteome</keyword>